<dbReference type="AlphaFoldDB" id="A0A7D3Y170"/>
<protein>
    <submittedName>
        <fullName evidence="1">Uncharacterized protein</fullName>
    </submittedName>
</protein>
<dbReference type="EMBL" id="CP048104">
    <property type="protein sequence ID" value="QKG85020.1"/>
    <property type="molecule type" value="Genomic_DNA"/>
</dbReference>
<organism evidence="1 2">
    <name type="scientific">Kroppenstedtia pulmonis</name>
    <dbReference type="NCBI Taxonomy" id="1380685"/>
    <lineage>
        <taxon>Bacteria</taxon>
        <taxon>Bacillati</taxon>
        <taxon>Bacillota</taxon>
        <taxon>Bacilli</taxon>
        <taxon>Bacillales</taxon>
        <taxon>Thermoactinomycetaceae</taxon>
        <taxon>Kroppenstedtia</taxon>
    </lineage>
</organism>
<dbReference type="KEGG" id="kpul:GXN76_11430"/>
<evidence type="ECO:0000313" key="2">
    <source>
        <dbReference type="Proteomes" id="UP000503088"/>
    </source>
</evidence>
<reference evidence="1 2" key="1">
    <citation type="submission" date="2020-01" db="EMBL/GenBank/DDBJ databases">
        <authorList>
            <person name="Gulvik C.A."/>
            <person name="Batra D.G."/>
        </authorList>
    </citation>
    <scope>NUCLEOTIDE SEQUENCE [LARGE SCALE GENOMIC DNA]</scope>
    <source>
        <strain evidence="1 2">W9323</strain>
    </source>
</reference>
<dbReference type="RefSeq" id="WP_173223281.1">
    <property type="nucleotide sequence ID" value="NZ_CP048104.1"/>
</dbReference>
<name>A0A7D3Y170_9BACL</name>
<sequence length="49" mass="6004">MRDPEKHTYQIGNTTIHVVAPEVSEEERQQRLEEIKRIIWVMWNDMHKT</sequence>
<dbReference type="Proteomes" id="UP000503088">
    <property type="component" value="Chromosome"/>
</dbReference>
<gene>
    <name evidence="1" type="ORF">GXN76_11430</name>
</gene>
<keyword evidence="2" id="KW-1185">Reference proteome</keyword>
<proteinExistence type="predicted"/>
<evidence type="ECO:0000313" key="1">
    <source>
        <dbReference type="EMBL" id="QKG85020.1"/>
    </source>
</evidence>
<accession>A0A7D3Y170</accession>